<evidence type="ECO:0000256" key="2">
    <source>
        <dbReference type="ARBA" id="ARBA00023150"/>
    </source>
</evidence>
<dbReference type="GO" id="GO:0016783">
    <property type="term" value="F:sulfurtransferase activity"/>
    <property type="evidence" value="ECO:0007669"/>
    <property type="project" value="InterPro"/>
</dbReference>
<dbReference type="GO" id="GO:0097163">
    <property type="term" value="F:sulfur carrier activity"/>
    <property type="evidence" value="ECO:0007669"/>
    <property type="project" value="UniProtKB-UniRule"/>
</dbReference>
<dbReference type="FunCoup" id="A0A3N1HTC6">
    <property type="interactions" value="5"/>
</dbReference>
<comment type="similarity">
    <text evidence="3">Belongs to the FdhD family.</text>
</comment>
<dbReference type="GO" id="GO:0006777">
    <property type="term" value="P:Mo-molybdopterin cofactor biosynthetic process"/>
    <property type="evidence" value="ECO:0007669"/>
    <property type="project" value="UniProtKB-UniRule"/>
</dbReference>
<dbReference type="PIRSF" id="PIRSF015626">
    <property type="entry name" value="FdhD"/>
    <property type="match status" value="1"/>
</dbReference>
<dbReference type="Gene3D" id="3.40.140.10">
    <property type="entry name" value="Cytidine Deaminase, domain 2"/>
    <property type="match status" value="1"/>
</dbReference>
<keyword evidence="1 3" id="KW-0963">Cytoplasm</keyword>
<name>A0A3N1HTC6_9ACTN</name>
<keyword evidence="5" id="KW-1185">Reference proteome</keyword>
<dbReference type="InterPro" id="IPR016193">
    <property type="entry name" value="Cytidine_deaminase-like"/>
</dbReference>
<reference evidence="4 5" key="1">
    <citation type="journal article" date="2015" name="Stand. Genomic Sci.">
        <title>Genomic Encyclopedia of Bacterial and Archaeal Type Strains, Phase III: the genomes of soil and plant-associated and newly described type strains.</title>
        <authorList>
            <person name="Whitman W.B."/>
            <person name="Woyke T."/>
            <person name="Klenk H.P."/>
            <person name="Zhou Y."/>
            <person name="Lilburn T.G."/>
            <person name="Beck B.J."/>
            <person name="De Vos P."/>
            <person name="Vandamme P."/>
            <person name="Eisen J.A."/>
            <person name="Garrity G."/>
            <person name="Hugenholtz P."/>
            <person name="Kyrpides N.C."/>
        </authorList>
    </citation>
    <scope>NUCLEOTIDE SEQUENCE [LARGE SCALE GENOMIC DNA]</scope>
    <source>
        <strain evidence="4 5">CECT 7306</strain>
    </source>
</reference>
<protein>
    <recommendedName>
        <fullName evidence="3">Sulfur carrier protein FdhD</fullName>
    </recommendedName>
</protein>
<sequence length="304" mass="31477">MRAEERTPADVGTPPPAGSGAVEVLRVDLSDAAAPEGVRRDDAVAVEEPLEVRVGGAPVVVTMRTPGAGADHADDDDLALGFLLTEGLLPGPDAVRRTTACLDTDLQGRPTVGTVDLELVPGVPAPDLEGRRTFGMTSACGVCGSASIDAVRARTGADLWRDRTQVDAAVLAALPDRLREAQRVFSRTGGLHAAGLATPDGELLVVREDVGRHNAVDKVLGRAARDVGWPLTGHVLVVSSRASFELAQKAWTAGVPVLAAVSAPSSLAVRLAHESGMTLAGFVRAPRLNVYAGAHRVRLPAGTT</sequence>
<dbReference type="NCBIfam" id="NF001943">
    <property type="entry name" value="PRK00724.1-2"/>
    <property type="match status" value="1"/>
</dbReference>
<dbReference type="Gene3D" id="3.10.20.10">
    <property type="match status" value="1"/>
</dbReference>
<dbReference type="NCBIfam" id="TIGR00129">
    <property type="entry name" value="fdhD_narQ"/>
    <property type="match status" value="1"/>
</dbReference>
<evidence type="ECO:0000256" key="1">
    <source>
        <dbReference type="ARBA" id="ARBA00022490"/>
    </source>
</evidence>
<dbReference type="AlphaFoldDB" id="A0A3N1HTC6"/>
<dbReference type="HAMAP" id="MF_00187">
    <property type="entry name" value="FdhD"/>
    <property type="match status" value="1"/>
</dbReference>
<dbReference type="GO" id="GO:0005737">
    <property type="term" value="C:cytoplasm"/>
    <property type="evidence" value="ECO:0007669"/>
    <property type="project" value="UniProtKB-SubCell"/>
</dbReference>
<dbReference type="InterPro" id="IPR003786">
    <property type="entry name" value="FdhD"/>
</dbReference>
<accession>A0A3N1HTC6</accession>
<gene>
    <name evidence="3" type="primary">fdhD</name>
    <name evidence="4" type="ORF">EDC03_0382</name>
</gene>
<proteinExistence type="inferred from homology"/>
<dbReference type="PANTHER" id="PTHR30592:SF1">
    <property type="entry name" value="SULFUR CARRIER PROTEIN FDHD"/>
    <property type="match status" value="1"/>
</dbReference>
<dbReference type="SUPFAM" id="SSF53927">
    <property type="entry name" value="Cytidine deaminase-like"/>
    <property type="match status" value="1"/>
</dbReference>
<dbReference type="EMBL" id="RJKN01000001">
    <property type="protein sequence ID" value="ROP45775.1"/>
    <property type="molecule type" value="Genomic_DNA"/>
</dbReference>
<organism evidence="4 5">
    <name type="scientific">Pseudokineococcus lusitanus</name>
    <dbReference type="NCBI Taxonomy" id="763993"/>
    <lineage>
        <taxon>Bacteria</taxon>
        <taxon>Bacillati</taxon>
        <taxon>Actinomycetota</taxon>
        <taxon>Actinomycetes</taxon>
        <taxon>Kineosporiales</taxon>
        <taxon>Kineosporiaceae</taxon>
        <taxon>Pseudokineococcus</taxon>
    </lineage>
</organism>
<comment type="function">
    <text evidence="3">Required for formate dehydrogenase (FDH) activity. Acts as a sulfur carrier protein that transfers sulfur from IscS to the molybdenum cofactor prior to its insertion into FDH.</text>
</comment>
<dbReference type="Pfam" id="PF02634">
    <property type="entry name" value="FdhD-NarQ"/>
    <property type="match status" value="1"/>
</dbReference>
<dbReference type="Proteomes" id="UP000276232">
    <property type="component" value="Unassembled WGS sequence"/>
</dbReference>
<keyword evidence="2 3" id="KW-0501">Molybdenum cofactor biosynthesis</keyword>
<feature type="binding site" evidence="3">
    <location>
        <begin position="282"/>
        <end position="287"/>
    </location>
    <ligand>
        <name>Mo-bis(molybdopterin guanine dinucleotide)</name>
        <dbReference type="ChEBI" id="CHEBI:60539"/>
    </ligand>
</feature>
<dbReference type="PANTHER" id="PTHR30592">
    <property type="entry name" value="FORMATE DEHYDROGENASE"/>
    <property type="match status" value="1"/>
</dbReference>
<evidence type="ECO:0000313" key="4">
    <source>
        <dbReference type="EMBL" id="ROP45775.1"/>
    </source>
</evidence>
<evidence type="ECO:0000256" key="3">
    <source>
        <dbReference type="HAMAP-Rule" id="MF_00187"/>
    </source>
</evidence>
<dbReference type="InParanoid" id="A0A3N1HTC6"/>
<comment type="subcellular location">
    <subcellularLocation>
        <location evidence="3">Cytoplasm</location>
    </subcellularLocation>
</comment>
<feature type="active site" description="Cysteine persulfide intermediate" evidence="3">
    <location>
        <position position="140"/>
    </location>
</feature>
<evidence type="ECO:0000313" key="5">
    <source>
        <dbReference type="Proteomes" id="UP000276232"/>
    </source>
</evidence>
<comment type="caution">
    <text evidence="4">The sequence shown here is derived from an EMBL/GenBank/DDBJ whole genome shotgun (WGS) entry which is preliminary data.</text>
</comment>